<gene>
    <name evidence="3" type="ORF">B0H15DRAFT_820654</name>
</gene>
<sequence>MSSPFIYSPHSSYFQPFPPPSGYFPRTYQQQVSPFLPTEAIYPSSPYLDPLRSHEAPNTPMYSGPRRRRHLSWSGGSTPRISPFIPPSLLPAYLDHQPAAQNVWGSTAWYPQAPPYTAPPFSAPPQTFSASSYVSGYPQFPGSLQIHPWLNGDAPSQEFVFDMSITAFDPRRFVGPGQQPVPLSIADYQAPAFFPPITKLRIICDMIPNRPIDLVFGAGGYGGAPPPITLGDVLVAIHRKMHQRITHQDWERLSMSEEARVSRAFIQRCRIESMRHEGGFRSDSDLPERQQGVKVVDFLLGRYMFKGLTRSEDGYVRMNVA</sequence>
<dbReference type="AlphaFoldDB" id="A0AAD6UDD0"/>
<organism evidence="3 4">
    <name type="scientific">Mycena belliarum</name>
    <dbReference type="NCBI Taxonomy" id="1033014"/>
    <lineage>
        <taxon>Eukaryota</taxon>
        <taxon>Fungi</taxon>
        <taxon>Dikarya</taxon>
        <taxon>Basidiomycota</taxon>
        <taxon>Agaricomycotina</taxon>
        <taxon>Agaricomycetes</taxon>
        <taxon>Agaricomycetidae</taxon>
        <taxon>Agaricales</taxon>
        <taxon>Marasmiineae</taxon>
        <taxon>Mycenaceae</taxon>
        <taxon>Mycena</taxon>
    </lineage>
</organism>
<comment type="caution">
    <text evidence="3">The sequence shown here is derived from an EMBL/GenBank/DDBJ whole genome shotgun (WGS) entry which is preliminary data.</text>
</comment>
<evidence type="ECO:0000313" key="3">
    <source>
        <dbReference type="EMBL" id="KAJ7099544.1"/>
    </source>
</evidence>
<dbReference type="EMBL" id="JARJCN010000007">
    <property type="protein sequence ID" value="KAJ7099544.1"/>
    <property type="molecule type" value="Genomic_DNA"/>
</dbReference>
<dbReference type="Proteomes" id="UP001222325">
    <property type="component" value="Unassembled WGS sequence"/>
</dbReference>
<dbReference type="InterPro" id="IPR046522">
    <property type="entry name" value="DUF6699"/>
</dbReference>
<name>A0AAD6UDD0_9AGAR</name>
<proteinExistence type="predicted"/>
<dbReference type="Pfam" id="PF20415">
    <property type="entry name" value="DUF6699"/>
    <property type="match status" value="1"/>
</dbReference>
<feature type="region of interest" description="Disordered" evidence="1">
    <location>
        <begin position="47"/>
        <end position="73"/>
    </location>
</feature>
<keyword evidence="4" id="KW-1185">Reference proteome</keyword>
<feature type="domain" description="DUF6699" evidence="2">
    <location>
        <begin position="171"/>
        <end position="314"/>
    </location>
</feature>
<accession>A0AAD6UDD0</accession>
<reference evidence="3" key="1">
    <citation type="submission" date="2023-03" db="EMBL/GenBank/DDBJ databases">
        <title>Massive genome expansion in bonnet fungi (Mycena s.s.) driven by repeated elements and novel gene families across ecological guilds.</title>
        <authorList>
            <consortium name="Lawrence Berkeley National Laboratory"/>
            <person name="Harder C.B."/>
            <person name="Miyauchi S."/>
            <person name="Viragh M."/>
            <person name="Kuo A."/>
            <person name="Thoen E."/>
            <person name="Andreopoulos B."/>
            <person name="Lu D."/>
            <person name="Skrede I."/>
            <person name="Drula E."/>
            <person name="Henrissat B."/>
            <person name="Morin E."/>
            <person name="Kohler A."/>
            <person name="Barry K."/>
            <person name="LaButti K."/>
            <person name="Morin E."/>
            <person name="Salamov A."/>
            <person name="Lipzen A."/>
            <person name="Mereny Z."/>
            <person name="Hegedus B."/>
            <person name="Baldrian P."/>
            <person name="Stursova M."/>
            <person name="Weitz H."/>
            <person name="Taylor A."/>
            <person name="Grigoriev I.V."/>
            <person name="Nagy L.G."/>
            <person name="Martin F."/>
            <person name="Kauserud H."/>
        </authorList>
    </citation>
    <scope>NUCLEOTIDE SEQUENCE</scope>
    <source>
        <strain evidence="3">CBHHK173m</strain>
    </source>
</reference>
<evidence type="ECO:0000256" key="1">
    <source>
        <dbReference type="SAM" id="MobiDB-lite"/>
    </source>
</evidence>
<evidence type="ECO:0000259" key="2">
    <source>
        <dbReference type="Pfam" id="PF20415"/>
    </source>
</evidence>
<evidence type="ECO:0000313" key="4">
    <source>
        <dbReference type="Proteomes" id="UP001222325"/>
    </source>
</evidence>
<protein>
    <recommendedName>
        <fullName evidence="2">DUF6699 domain-containing protein</fullName>
    </recommendedName>
</protein>